<dbReference type="SMART" id="SM00382">
    <property type="entry name" value="AAA"/>
    <property type="match status" value="1"/>
</dbReference>
<keyword evidence="13" id="KW-1185">Reference proteome</keyword>
<protein>
    <submittedName>
        <fullName evidence="12">ATP-binding cassette, subfamily B</fullName>
    </submittedName>
</protein>
<dbReference type="CDD" id="cd18547">
    <property type="entry name" value="ABC_6TM_Tm288_like"/>
    <property type="match status" value="1"/>
</dbReference>
<evidence type="ECO:0000259" key="11">
    <source>
        <dbReference type="PROSITE" id="PS50929"/>
    </source>
</evidence>
<dbReference type="InterPro" id="IPR011527">
    <property type="entry name" value="ABC1_TM_dom"/>
</dbReference>
<dbReference type="InterPro" id="IPR003439">
    <property type="entry name" value="ABC_transporter-like_ATP-bd"/>
</dbReference>
<dbReference type="Pfam" id="PF00005">
    <property type="entry name" value="ABC_tran"/>
    <property type="match status" value="1"/>
</dbReference>
<gene>
    <name evidence="12" type="ORF">SAMN04489868_101171</name>
</gene>
<dbReference type="InterPro" id="IPR017871">
    <property type="entry name" value="ABC_transporter-like_CS"/>
</dbReference>
<feature type="transmembrane region" description="Helical" evidence="9">
    <location>
        <begin position="272"/>
        <end position="302"/>
    </location>
</feature>
<keyword evidence="2" id="KW-0813">Transport</keyword>
<dbReference type="Gene3D" id="3.40.50.300">
    <property type="entry name" value="P-loop containing nucleotide triphosphate hydrolases"/>
    <property type="match status" value="1"/>
</dbReference>
<dbReference type="PROSITE" id="PS00211">
    <property type="entry name" value="ABC_TRANSPORTER_1"/>
    <property type="match status" value="1"/>
</dbReference>
<accession>A0A1I3ATR3</accession>
<keyword evidence="3" id="KW-1003">Cell membrane</keyword>
<dbReference type="InterPro" id="IPR036640">
    <property type="entry name" value="ABC1_TM_sf"/>
</dbReference>
<dbReference type="PANTHER" id="PTHR43394:SF1">
    <property type="entry name" value="ATP-BINDING CASSETTE SUB-FAMILY B MEMBER 10, MITOCHONDRIAL"/>
    <property type="match status" value="1"/>
</dbReference>
<evidence type="ECO:0000256" key="3">
    <source>
        <dbReference type="ARBA" id="ARBA00022475"/>
    </source>
</evidence>
<evidence type="ECO:0000256" key="4">
    <source>
        <dbReference type="ARBA" id="ARBA00022692"/>
    </source>
</evidence>
<evidence type="ECO:0000256" key="1">
    <source>
        <dbReference type="ARBA" id="ARBA00004651"/>
    </source>
</evidence>
<feature type="domain" description="ABC transmembrane type-1" evidence="11">
    <location>
        <begin position="35"/>
        <end position="321"/>
    </location>
</feature>
<keyword evidence="5" id="KW-0547">Nucleotide-binding</keyword>
<dbReference type="GO" id="GO:0016887">
    <property type="term" value="F:ATP hydrolysis activity"/>
    <property type="evidence" value="ECO:0007669"/>
    <property type="project" value="InterPro"/>
</dbReference>
<dbReference type="CDD" id="cd03254">
    <property type="entry name" value="ABCC_Glucan_exporter_like"/>
    <property type="match status" value="1"/>
</dbReference>
<reference evidence="12 13" key="1">
    <citation type="submission" date="2016-10" db="EMBL/GenBank/DDBJ databases">
        <authorList>
            <person name="de Groot N.N."/>
        </authorList>
    </citation>
    <scope>NUCLEOTIDE SEQUENCE [LARGE SCALE GENOMIC DNA]</scope>
    <source>
        <strain evidence="12 13">DSM 27630</strain>
    </source>
</reference>
<evidence type="ECO:0000313" key="13">
    <source>
        <dbReference type="Proteomes" id="UP000198668"/>
    </source>
</evidence>
<dbReference type="PROSITE" id="PS50929">
    <property type="entry name" value="ABC_TM1F"/>
    <property type="match status" value="1"/>
</dbReference>
<evidence type="ECO:0000256" key="9">
    <source>
        <dbReference type="SAM" id="Phobius"/>
    </source>
</evidence>
<proteinExistence type="predicted"/>
<evidence type="ECO:0000256" key="8">
    <source>
        <dbReference type="ARBA" id="ARBA00023136"/>
    </source>
</evidence>
<dbReference type="Gene3D" id="1.20.1560.10">
    <property type="entry name" value="ABC transporter type 1, transmembrane domain"/>
    <property type="match status" value="1"/>
</dbReference>
<dbReference type="PROSITE" id="PS50893">
    <property type="entry name" value="ABC_TRANSPORTER_2"/>
    <property type="match status" value="1"/>
</dbReference>
<feature type="domain" description="ABC transporter" evidence="10">
    <location>
        <begin position="355"/>
        <end position="588"/>
    </location>
</feature>
<dbReference type="FunFam" id="1.20.1560.10:FF:000011">
    <property type="entry name" value="Multidrug ABC transporter ATP-binding protein"/>
    <property type="match status" value="1"/>
</dbReference>
<dbReference type="InterPro" id="IPR027417">
    <property type="entry name" value="P-loop_NTPase"/>
</dbReference>
<name>A0A1I3ATR3_9LACT</name>
<dbReference type="GO" id="GO:0015421">
    <property type="term" value="F:ABC-type oligopeptide transporter activity"/>
    <property type="evidence" value="ECO:0007669"/>
    <property type="project" value="TreeGrafter"/>
</dbReference>
<dbReference type="OrthoDB" id="9770415at2"/>
<dbReference type="AlphaFoldDB" id="A0A1I3ATR3"/>
<organism evidence="12 13">
    <name type="scientific">Pisciglobus halotolerans</name>
    <dbReference type="NCBI Taxonomy" id="745365"/>
    <lineage>
        <taxon>Bacteria</taxon>
        <taxon>Bacillati</taxon>
        <taxon>Bacillota</taxon>
        <taxon>Bacilli</taxon>
        <taxon>Lactobacillales</taxon>
        <taxon>Carnobacteriaceae</taxon>
    </lineage>
</organism>
<evidence type="ECO:0000256" key="2">
    <source>
        <dbReference type="ARBA" id="ARBA00022448"/>
    </source>
</evidence>
<keyword evidence="8 9" id="KW-0472">Membrane</keyword>
<dbReference type="SUPFAM" id="SSF52540">
    <property type="entry name" value="P-loop containing nucleoside triphosphate hydrolases"/>
    <property type="match status" value="1"/>
</dbReference>
<evidence type="ECO:0000256" key="6">
    <source>
        <dbReference type="ARBA" id="ARBA00022840"/>
    </source>
</evidence>
<evidence type="ECO:0000256" key="7">
    <source>
        <dbReference type="ARBA" id="ARBA00022989"/>
    </source>
</evidence>
<keyword evidence="6 12" id="KW-0067">ATP-binding</keyword>
<evidence type="ECO:0000256" key="5">
    <source>
        <dbReference type="ARBA" id="ARBA00022741"/>
    </source>
</evidence>
<dbReference type="GO" id="GO:0005524">
    <property type="term" value="F:ATP binding"/>
    <property type="evidence" value="ECO:0007669"/>
    <property type="project" value="UniProtKB-KW"/>
</dbReference>
<feature type="transmembrane region" description="Helical" evidence="9">
    <location>
        <begin position="29"/>
        <end position="51"/>
    </location>
</feature>
<feature type="transmembrane region" description="Helical" evidence="9">
    <location>
        <begin position="78"/>
        <end position="103"/>
    </location>
</feature>
<dbReference type="Proteomes" id="UP000198668">
    <property type="component" value="Unassembled WGS sequence"/>
</dbReference>
<sequence length="593" mass="65408">MSKHAGKMSGTKPRNFKQTYKNLLAYIRVYLPAVIFALVLAMGAAIISLVGPRKLSEITDLITAGLKGEMDIAAIEKIAFLLVILYVISFVANYVQGFIMATITQRVAKKLRRDISEKINRLPLRYFDSNSTGDVLSRVTNDVDMISQTMNQSISSLVTAATMFIGSLFMMAITNIPMTLAAIASTLVGFGLMTLIVKNSQQYFSAQQRALGAVNGHVEEIYSGHNVVKAYNAEREAKETFDTINDELYQSAWKSQFFSGIMMPLMNFIGNFGYVLVSILGASLALNGKITFGVIVAFMMYIRLFTQPLSQFAQAATSLQSTAAASERVFDFLDEDELGNETDKTAQLENVRGEVEFDHVHFGYTPDRTIINDFSVYIKPGQKVAIVGPTGAGKTTIVNLLMRFYEVNSGSIKIDGIPTTDLTRENVHDQFCMVLQDTWIFGGTVRDNVVYNVKGVTDAQVEEACKAVGLDHFVHTLPQGYDTVLDDQTSLSAGQKQLITIARAMIKDAPLLILDEATSSVDTRTEALIQEAMDKLMVGRTSFVIAHRLSTIRNSDLILVMDNGDIIEKGNHEELLAKGGFYANLYNSQFEEA</sequence>
<dbReference type="InterPro" id="IPR003593">
    <property type="entry name" value="AAA+_ATPase"/>
</dbReference>
<evidence type="ECO:0000259" key="10">
    <source>
        <dbReference type="PROSITE" id="PS50893"/>
    </source>
</evidence>
<evidence type="ECO:0000313" key="12">
    <source>
        <dbReference type="EMBL" id="SFH52741.1"/>
    </source>
</evidence>
<feature type="transmembrane region" description="Helical" evidence="9">
    <location>
        <begin position="179"/>
        <end position="197"/>
    </location>
</feature>
<keyword evidence="7 9" id="KW-1133">Transmembrane helix</keyword>
<dbReference type="Pfam" id="PF00664">
    <property type="entry name" value="ABC_membrane"/>
    <property type="match status" value="1"/>
</dbReference>
<comment type="subcellular location">
    <subcellularLocation>
        <location evidence="1">Cell membrane</location>
        <topology evidence="1">Multi-pass membrane protein</topology>
    </subcellularLocation>
</comment>
<keyword evidence="4 9" id="KW-0812">Transmembrane</keyword>
<dbReference type="EMBL" id="FOQE01000001">
    <property type="protein sequence ID" value="SFH52741.1"/>
    <property type="molecule type" value="Genomic_DNA"/>
</dbReference>
<dbReference type="SUPFAM" id="SSF90123">
    <property type="entry name" value="ABC transporter transmembrane region"/>
    <property type="match status" value="1"/>
</dbReference>
<dbReference type="GO" id="GO:0005886">
    <property type="term" value="C:plasma membrane"/>
    <property type="evidence" value="ECO:0007669"/>
    <property type="project" value="UniProtKB-SubCell"/>
</dbReference>
<dbReference type="PANTHER" id="PTHR43394">
    <property type="entry name" value="ATP-DEPENDENT PERMEASE MDL1, MITOCHONDRIAL"/>
    <property type="match status" value="1"/>
</dbReference>
<feature type="transmembrane region" description="Helical" evidence="9">
    <location>
        <begin position="154"/>
        <end position="173"/>
    </location>
</feature>
<dbReference type="FunFam" id="3.40.50.300:FF:000287">
    <property type="entry name" value="Multidrug ABC transporter ATP-binding protein"/>
    <property type="match status" value="1"/>
</dbReference>
<dbReference type="RefSeq" id="WP_047392235.1">
    <property type="nucleotide sequence ID" value="NZ_FOQE01000001.1"/>
</dbReference>
<dbReference type="InterPro" id="IPR039421">
    <property type="entry name" value="Type_1_exporter"/>
</dbReference>